<dbReference type="OrthoDB" id="7470116at2759"/>
<reference evidence="3" key="1">
    <citation type="submission" date="2022-03" db="EMBL/GenBank/DDBJ databases">
        <authorList>
            <person name="Lindestad O."/>
        </authorList>
    </citation>
    <scope>NUCLEOTIDE SEQUENCE</scope>
</reference>
<evidence type="ECO:0000256" key="2">
    <source>
        <dbReference type="SAM" id="Phobius"/>
    </source>
</evidence>
<proteinExistence type="predicted"/>
<evidence type="ECO:0000313" key="3">
    <source>
        <dbReference type="EMBL" id="CAH2232097.1"/>
    </source>
</evidence>
<feature type="transmembrane region" description="Helical" evidence="2">
    <location>
        <begin position="98"/>
        <end position="122"/>
    </location>
</feature>
<sequence>MDNRLGFEDSKDNTSEHDWRTGKNATSLTDMLHFDSHSQQRLMRQNIVVIPQKRIHTDRQIIPATLTEKLSFYRAFSSSSSKIEMLCMQQNNVNRFTWFYISNALCKSLSMTYVYIFLSAYAPDHHFFVPKMVPIFYGLNWINVICGRFLLQTMANNIALHFHYAITGLMFRAPWDRCVTRNMNYVHNITYTCLELEEFKEQFVNKTILYDYFFYVTPTNELFSVAQIIYIE</sequence>
<keyword evidence="2" id="KW-0472">Membrane</keyword>
<name>A0A8S4R692_9NEOP</name>
<protein>
    <submittedName>
        <fullName evidence="3">Jg4771 protein</fullName>
    </submittedName>
</protein>
<organism evidence="3 4">
    <name type="scientific">Pararge aegeria aegeria</name>
    <dbReference type="NCBI Taxonomy" id="348720"/>
    <lineage>
        <taxon>Eukaryota</taxon>
        <taxon>Metazoa</taxon>
        <taxon>Ecdysozoa</taxon>
        <taxon>Arthropoda</taxon>
        <taxon>Hexapoda</taxon>
        <taxon>Insecta</taxon>
        <taxon>Pterygota</taxon>
        <taxon>Neoptera</taxon>
        <taxon>Endopterygota</taxon>
        <taxon>Lepidoptera</taxon>
        <taxon>Glossata</taxon>
        <taxon>Ditrysia</taxon>
        <taxon>Papilionoidea</taxon>
        <taxon>Nymphalidae</taxon>
        <taxon>Satyrinae</taxon>
        <taxon>Satyrini</taxon>
        <taxon>Parargina</taxon>
        <taxon>Pararge</taxon>
    </lineage>
</organism>
<evidence type="ECO:0000313" key="4">
    <source>
        <dbReference type="Proteomes" id="UP000838756"/>
    </source>
</evidence>
<feature type="region of interest" description="Disordered" evidence="1">
    <location>
        <begin position="1"/>
        <end position="21"/>
    </location>
</feature>
<accession>A0A8S4R692</accession>
<comment type="caution">
    <text evidence="3">The sequence shown here is derived from an EMBL/GenBank/DDBJ whole genome shotgun (WGS) entry which is preliminary data.</text>
</comment>
<dbReference type="Proteomes" id="UP000838756">
    <property type="component" value="Unassembled WGS sequence"/>
</dbReference>
<keyword evidence="4" id="KW-1185">Reference proteome</keyword>
<keyword evidence="2" id="KW-0812">Transmembrane</keyword>
<keyword evidence="2" id="KW-1133">Transmembrane helix</keyword>
<dbReference type="EMBL" id="CAKXAJ010024865">
    <property type="protein sequence ID" value="CAH2232097.1"/>
    <property type="molecule type" value="Genomic_DNA"/>
</dbReference>
<dbReference type="AlphaFoldDB" id="A0A8S4R692"/>
<gene>
    <name evidence="3" type="primary">jg4771</name>
    <name evidence="3" type="ORF">PAEG_LOCUS10417</name>
</gene>
<feature type="transmembrane region" description="Helical" evidence="2">
    <location>
        <begin position="134"/>
        <end position="151"/>
    </location>
</feature>
<evidence type="ECO:0000256" key="1">
    <source>
        <dbReference type="SAM" id="MobiDB-lite"/>
    </source>
</evidence>